<accession>A0A1I8A825</accession>
<dbReference type="WBParaSite" id="L893_g33942.t1">
    <property type="protein sequence ID" value="L893_g33942.t1"/>
    <property type="gene ID" value="L893_g33942"/>
</dbReference>
<protein>
    <submittedName>
        <fullName evidence="2">Uncharacterized protein</fullName>
    </submittedName>
</protein>
<keyword evidence="1" id="KW-1185">Reference proteome</keyword>
<name>A0A1I8A825_9BILA</name>
<dbReference type="Proteomes" id="UP000095287">
    <property type="component" value="Unplaced"/>
</dbReference>
<dbReference type="AlphaFoldDB" id="A0A1I8A825"/>
<reference evidence="2" key="1">
    <citation type="submission" date="2016-11" db="UniProtKB">
        <authorList>
            <consortium name="WormBaseParasite"/>
        </authorList>
    </citation>
    <scope>IDENTIFICATION</scope>
</reference>
<evidence type="ECO:0000313" key="2">
    <source>
        <dbReference type="WBParaSite" id="L893_g33942.t1"/>
    </source>
</evidence>
<sequence length="91" mass="9761">MTPGRASYRRPSSSAFGAVITTRDSIGHEEKRVKMSSATDGSGLIIPKLDSGRGAAATALGGPPFELPTLYPRIHHRPNTIAANKQTFQRE</sequence>
<evidence type="ECO:0000313" key="1">
    <source>
        <dbReference type="Proteomes" id="UP000095287"/>
    </source>
</evidence>
<organism evidence="1 2">
    <name type="scientific">Steinernema glaseri</name>
    <dbReference type="NCBI Taxonomy" id="37863"/>
    <lineage>
        <taxon>Eukaryota</taxon>
        <taxon>Metazoa</taxon>
        <taxon>Ecdysozoa</taxon>
        <taxon>Nematoda</taxon>
        <taxon>Chromadorea</taxon>
        <taxon>Rhabditida</taxon>
        <taxon>Tylenchina</taxon>
        <taxon>Panagrolaimomorpha</taxon>
        <taxon>Strongyloidoidea</taxon>
        <taxon>Steinernematidae</taxon>
        <taxon>Steinernema</taxon>
    </lineage>
</organism>
<proteinExistence type="predicted"/>